<accession>J9G1L1</accession>
<name>J9G1L1_9ZZZZ</name>
<sequence length="36" mass="4065">MIVDNTTDKMALFELSETGGTYRFEKEGNQIKLLGN</sequence>
<proteinExistence type="predicted"/>
<gene>
    <name evidence="1" type="ORF">EVA_11167</name>
</gene>
<dbReference type="AlphaFoldDB" id="J9G1L1"/>
<organism evidence="1">
    <name type="scientific">gut metagenome</name>
    <dbReference type="NCBI Taxonomy" id="749906"/>
    <lineage>
        <taxon>unclassified sequences</taxon>
        <taxon>metagenomes</taxon>
        <taxon>organismal metagenomes</taxon>
    </lineage>
</organism>
<dbReference type="EMBL" id="AMCI01003252">
    <property type="protein sequence ID" value="EJX00734.1"/>
    <property type="molecule type" value="Genomic_DNA"/>
</dbReference>
<protein>
    <submittedName>
        <fullName evidence="1">Uncharacterized protein</fullName>
    </submittedName>
</protein>
<evidence type="ECO:0000313" key="1">
    <source>
        <dbReference type="EMBL" id="EJX00734.1"/>
    </source>
</evidence>
<reference evidence="1" key="1">
    <citation type="journal article" date="2012" name="PLoS ONE">
        <title>Gene sets for utilization of primary and secondary nutrition supplies in the distal gut of endangered iberian lynx.</title>
        <authorList>
            <person name="Alcaide M."/>
            <person name="Messina E."/>
            <person name="Richter M."/>
            <person name="Bargiela R."/>
            <person name="Peplies J."/>
            <person name="Huws S.A."/>
            <person name="Newbold C.J."/>
            <person name="Golyshin P.N."/>
            <person name="Simon M.A."/>
            <person name="Lopez G."/>
            <person name="Yakimov M.M."/>
            <person name="Ferrer M."/>
        </authorList>
    </citation>
    <scope>NUCLEOTIDE SEQUENCE</scope>
</reference>
<comment type="caution">
    <text evidence="1">The sequence shown here is derived from an EMBL/GenBank/DDBJ whole genome shotgun (WGS) entry which is preliminary data.</text>
</comment>